<dbReference type="EMBL" id="FRAN01000001">
    <property type="protein sequence ID" value="SHJ96480.1"/>
    <property type="molecule type" value="Genomic_DNA"/>
</dbReference>
<dbReference type="Proteomes" id="UP000003751">
    <property type="component" value="Unassembled WGS sequence"/>
</dbReference>
<dbReference type="EMBL" id="AEMG01000012">
    <property type="protein sequence ID" value="EFW91708.1"/>
    <property type="molecule type" value="Genomic_DNA"/>
</dbReference>
<gene>
    <name evidence="3" type="ORF">SAMN05444342_0094</name>
    <name evidence="2" type="ORF">ZOD2009_12677</name>
</gene>
<keyword evidence="1" id="KW-0472">Membrane</keyword>
<keyword evidence="5" id="KW-1185">Reference proteome</keyword>
<reference evidence="5" key="2">
    <citation type="submission" date="2016-11" db="EMBL/GenBank/DDBJ databases">
        <authorList>
            <person name="Varghese N."/>
            <person name="Submissions S."/>
        </authorList>
    </citation>
    <scope>NUCLEOTIDE SEQUENCE [LARGE SCALE GENOMIC DNA]</scope>
    <source>
        <strain evidence="5">DX253</strain>
    </source>
</reference>
<evidence type="ECO:0000256" key="1">
    <source>
        <dbReference type="SAM" id="Phobius"/>
    </source>
</evidence>
<protein>
    <submittedName>
        <fullName evidence="2">Uncharacterized protein</fullName>
    </submittedName>
</protein>
<evidence type="ECO:0000313" key="3">
    <source>
        <dbReference type="EMBL" id="SHJ96480.1"/>
    </source>
</evidence>
<evidence type="ECO:0000313" key="2">
    <source>
        <dbReference type="EMBL" id="EFW91708.1"/>
    </source>
</evidence>
<accession>E7QUQ1</accession>
<keyword evidence="1" id="KW-0812">Transmembrane</keyword>
<dbReference type="STRING" id="797209.GCA_000376445_00842"/>
<dbReference type="AlphaFoldDB" id="E7QUQ1"/>
<dbReference type="PATRIC" id="fig|797209.4.peg.2494"/>
<name>E7QUQ1_HALPU</name>
<keyword evidence="1" id="KW-1133">Transmembrane helix</keyword>
<dbReference type="Proteomes" id="UP000184203">
    <property type="component" value="Unassembled WGS sequence"/>
</dbReference>
<evidence type="ECO:0000313" key="5">
    <source>
        <dbReference type="Proteomes" id="UP000184203"/>
    </source>
</evidence>
<reference evidence="2 4" key="1">
    <citation type="journal article" date="2014" name="ISME J.">
        <title>Trehalose/2-sulfotrehalose biosynthesis and glycine-betaine uptake are widely spread mechanisms for osmoadaptation in the Halobacteriales.</title>
        <authorList>
            <person name="Youssef N.H."/>
            <person name="Savage-Ashlock K.N."/>
            <person name="McCully A.L."/>
            <person name="Luedtke B."/>
            <person name="Shaw E.I."/>
            <person name="Hoff W.D."/>
            <person name="Elshahed M.S."/>
        </authorList>
    </citation>
    <scope>NUCLEOTIDE SEQUENCE [LARGE SCALE GENOMIC DNA]</scope>
    <source>
        <strain evidence="2 4">DX253</strain>
    </source>
</reference>
<dbReference type="RefSeq" id="WP_007980344.1">
    <property type="nucleotide sequence ID" value="NZ_AEMG01000012.1"/>
</dbReference>
<feature type="transmembrane region" description="Helical" evidence="1">
    <location>
        <begin position="39"/>
        <end position="58"/>
    </location>
</feature>
<reference evidence="3" key="3">
    <citation type="submission" date="2016-11" db="EMBL/GenBank/DDBJ databases">
        <authorList>
            <person name="Jaros S."/>
            <person name="Januszkiewicz K."/>
            <person name="Wedrychowicz H."/>
        </authorList>
    </citation>
    <scope>NUCLEOTIDE SEQUENCE [LARGE SCALE GENOMIC DNA]</scope>
    <source>
        <strain evidence="3">DX253</strain>
    </source>
</reference>
<proteinExistence type="predicted"/>
<evidence type="ECO:0000313" key="4">
    <source>
        <dbReference type="Proteomes" id="UP000003751"/>
    </source>
</evidence>
<sequence length="65" mass="6732">MKTEALAGRSATELVGTAIPVAMGLFTLALFLFSGRTVLFVGGAIGIGLVLFSGLVSYRDARNRG</sequence>
<organism evidence="2 4">
    <name type="scientific">Haladaptatus paucihalophilus DX253</name>
    <dbReference type="NCBI Taxonomy" id="797209"/>
    <lineage>
        <taxon>Archaea</taxon>
        <taxon>Methanobacteriati</taxon>
        <taxon>Methanobacteriota</taxon>
        <taxon>Stenosarchaea group</taxon>
        <taxon>Halobacteria</taxon>
        <taxon>Halobacteriales</taxon>
        <taxon>Haladaptataceae</taxon>
        <taxon>Haladaptatus</taxon>
    </lineage>
</organism>
<feature type="transmembrane region" description="Helical" evidence="1">
    <location>
        <begin position="12"/>
        <end position="33"/>
    </location>
</feature>